<evidence type="ECO:0000313" key="4">
    <source>
        <dbReference type="Proteomes" id="UP000600171"/>
    </source>
</evidence>
<dbReference type="PANTHER" id="PTHR30135">
    <property type="entry name" value="UNCHARACTERIZED PROTEIN YVCK-RELATED"/>
    <property type="match status" value="1"/>
</dbReference>
<dbReference type="NCBIfam" id="TIGR01826">
    <property type="entry name" value="CofD_related"/>
    <property type="match status" value="1"/>
</dbReference>
<comment type="function">
    <text evidence="2">Required for morphogenesis under gluconeogenic growth conditions.</text>
</comment>
<proteinExistence type="inferred from homology"/>
<comment type="caution">
    <text evidence="3">The sequence shown here is derived from an EMBL/GenBank/DDBJ whole genome shotgun (WGS) entry which is preliminary data.</text>
</comment>
<sequence>MTAHSPAAPIKLPENLRGVAPAPLRATQPKVVALGGGHGLYGSLSALRHVTTDLTAVVTVADDGGSSGRLRQDFNVVPPGDLRMALSALCDDTDWGRTWRDVLQHRFNSETSESSQQLDEHALGNLLIVTLWQLLGDTVAGLDWVGALLNARGRVLPMSCTPLVIEGEARTVSETGEVQLRKIVGQANLARAKNIENVRITPDQAEATPQAVQSILDADWVILGPGSWYTSVLPHLLLPGIRNALLQTKAKIIVVMNLELSGKETAGLSAAEHLRILQKYVPEFRLNAVIADSDGMGSPAELEEVAHSLGGSVTWAQVRHGLEKNVHDPLKLGAAYEEVFRLHS</sequence>
<comment type="similarity">
    <text evidence="2">Belongs to the gluconeogenesis factor family.</text>
</comment>
<comment type="subcellular location">
    <subcellularLocation>
        <location evidence="2">Cytoplasm</location>
    </subcellularLocation>
</comment>
<dbReference type="GO" id="GO:0008360">
    <property type="term" value="P:regulation of cell shape"/>
    <property type="evidence" value="ECO:0007669"/>
    <property type="project" value="UniProtKB-UniRule"/>
</dbReference>
<dbReference type="PANTHER" id="PTHR30135:SF3">
    <property type="entry name" value="GLUCONEOGENESIS FACTOR-RELATED"/>
    <property type="match status" value="1"/>
</dbReference>
<dbReference type="InterPro" id="IPR002882">
    <property type="entry name" value="CofD"/>
</dbReference>
<accession>A0A917INL2</accession>
<dbReference type="CDD" id="cd07187">
    <property type="entry name" value="YvcK_like"/>
    <property type="match status" value="1"/>
</dbReference>
<dbReference type="Pfam" id="PF01933">
    <property type="entry name" value="CofD"/>
    <property type="match status" value="1"/>
</dbReference>
<keyword evidence="1 2" id="KW-0963">Cytoplasm</keyword>
<dbReference type="GO" id="GO:0005737">
    <property type="term" value="C:cytoplasm"/>
    <property type="evidence" value="ECO:0007669"/>
    <property type="project" value="UniProtKB-SubCell"/>
</dbReference>
<dbReference type="Proteomes" id="UP000600171">
    <property type="component" value="Unassembled WGS sequence"/>
</dbReference>
<dbReference type="EMBL" id="BMDC01000001">
    <property type="protein sequence ID" value="GGH57181.1"/>
    <property type="molecule type" value="Genomic_DNA"/>
</dbReference>
<name>A0A917INL2_9MICC</name>
<dbReference type="RefSeq" id="WP_188358486.1">
    <property type="nucleotide sequence ID" value="NZ_BMDC01000001.1"/>
</dbReference>
<evidence type="ECO:0000256" key="2">
    <source>
        <dbReference type="HAMAP-Rule" id="MF_00973"/>
    </source>
</evidence>
<dbReference type="InterPro" id="IPR010119">
    <property type="entry name" value="Gluconeogen_factor"/>
</dbReference>
<evidence type="ECO:0000256" key="1">
    <source>
        <dbReference type="ARBA" id="ARBA00022490"/>
    </source>
</evidence>
<keyword evidence="4" id="KW-1185">Reference proteome</keyword>
<dbReference type="AlphaFoldDB" id="A0A917INL2"/>
<protein>
    <recommendedName>
        <fullName evidence="2">Putative gluconeogenesis factor</fullName>
    </recommendedName>
</protein>
<dbReference type="SUPFAM" id="SSF142338">
    <property type="entry name" value="CofD-like"/>
    <property type="match status" value="1"/>
</dbReference>
<gene>
    <name evidence="3" type="ORF">GCM10007359_02050</name>
</gene>
<reference evidence="3 4" key="1">
    <citation type="journal article" date="2014" name="Int. J. Syst. Evol. Microbiol.">
        <title>Complete genome sequence of Corynebacterium casei LMG S-19264T (=DSM 44701T), isolated from a smear-ripened cheese.</title>
        <authorList>
            <consortium name="US DOE Joint Genome Institute (JGI-PGF)"/>
            <person name="Walter F."/>
            <person name="Albersmeier A."/>
            <person name="Kalinowski J."/>
            <person name="Ruckert C."/>
        </authorList>
    </citation>
    <scope>NUCLEOTIDE SEQUENCE [LARGE SCALE GENOMIC DNA]</scope>
    <source>
        <strain evidence="3 4">CCM 8669</strain>
    </source>
</reference>
<dbReference type="HAMAP" id="MF_00973">
    <property type="entry name" value="Gluconeogen_factor"/>
    <property type="match status" value="1"/>
</dbReference>
<organism evidence="3 4">
    <name type="scientific">Rothia aerolata</name>
    <dbReference type="NCBI Taxonomy" id="1812262"/>
    <lineage>
        <taxon>Bacteria</taxon>
        <taxon>Bacillati</taxon>
        <taxon>Actinomycetota</taxon>
        <taxon>Actinomycetes</taxon>
        <taxon>Micrococcales</taxon>
        <taxon>Micrococcaceae</taxon>
        <taxon>Rothia</taxon>
    </lineage>
</organism>
<dbReference type="Gene3D" id="3.40.50.10680">
    <property type="entry name" value="CofD-like domains"/>
    <property type="match status" value="1"/>
</dbReference>
<dbReference type="GO" id="GO:0043743">
    <property type="term" value="F:LPPG:FO 2-phospho-L-lactate transferase activity"/>
    <property type="evidence" value="ECO:0007669"/>
    <property type="project" value="InterPro"/>
</dbReference>
<dbReference type="InterPro" id="IPR038136">
    <property type="entry name" value="CofD-like_dom_sf"/>
</dbReference>
<evidence type="ECO:0000313" key="3">
    <source>
        <dbReference type="EMBL" id="GGH57181.1"/>
    </source>
</evidence>